<dbReference type="Pfam" id="PF06283">
    <property type="entry name" value="ThuA"/>
    <property type="match status" value="1"/>
</dbReference>
<evidence type="ECO:0000313" key="4">
    <source>
        <dbReference type="Proteomes" id="UP000199518"/>
    </source>
</evidence>
<gene>
    <name evidence="3" type="ORF">SAMN05421753_11960</name>
</gene>
<accession>A0A1I3QXR6</accession>
<evidence type="ECO:0000259" key="2">
    <source>
        <dbReference type="Pfam" id="PF06283"/>
    </source>
</evidence>
<sequence>MSVSSSRWLRVFLSLTLLAASQAVFVRGSLADDPPVKPLKALLVLGGCCHDYEAQKDILSKGISDRAHVEVTIAYDPDKTTKHLNPIYENPDWAKGYDVIIHDECTADVKDVAIIERILEPHRNGLPGVVLHCAMHSFRSEGFPGVTPWFQFTGLQTTGHGPQTPIDISFVDPESPITRGLSNWTTTNEELYNNSAGKLLDSATALARGHQVTKNKQGMEVTADNVLIWTNNYEGKAKIFGTTLGHNNVTVSDPKYLDLVTRGLLWSCGKLNDTYLKTPETK</sequence>
<dbReference type="InterPro" id="IPR029062">
    <property type="entry name" value="Class_I_gatase-like"/>
</dbReference>
<dbReference type="PANTHER" id="PTHR40469:SF2">
    <property type="entry name" value="GALACTOSE-BINDING DOMAIN-LIKE SUPERFAMILY PROTEIN"/>
    <property type="match status" value="1"/>
</dbReference>
<dbReference type="RefSeq" id="WP_092055266.1">
    <property type="nucleotide sequence ID" value="NZ_FOQD01000019.1"/>
</dbReference>
<proteinExistence type="predicted"/>
<dbReference type="InterPro" id="IPR029010">
    <property type="entry name" value="ThuA-like"/>
</dbReference>
<dbReference type="STRING" id="1576369.SAMN05421753_11960"/>
<dbReference type="Gene3D" id="3.40.50.880">
    <property type="match status" value="1"/>
</dbReference>
<dbReference type="EMBL" id="FOQD01000019">
    <property type="protein sequence ID" value="SFJ37947.1"/>
    <property type="molecule type" value="Genomic_DNA"/>
</dbReference>
<feature type="chain" id="PRO_5011756362" evidence="1">
    <location>
        <begin position="20"/>
        <end position="282"/>
    </location>
</feature>
<protein>
    <submittedName>
        <fullName evidence="3">Trehalose utilisation</fullName>
    </submittedName>
</protein>
<dbReference type="OrthoDB" id="7171409at2"/>
<evidence type="ECO:0000313" key="3">
    <source>
        <dbReference type="EMBL" id="SFJ37947.1"/>
    </source>
</evidence>
<dbReference type="PANTHER" id="PTHR40469">
    <property type="entry name" value="SECRETED GLYCOSYL HYDROLASE"/>
    <property type="match status" value="1"/>
</dbReference>
<dbReference type="AlphaFoldDB" id="A0A1I3QXR6"/>
<evidence type="ECO:0000256" key="1">
    <source>
        <dbReference type="SAM" id="SignalP"/>
    </source>
</evidence>
<feature type="domain" description="ThuA-like" evidence="2">
    <location>
        <begin position="69"/>
        <end position="266"/>
    </location>
</feature>
<name>A0A1I3QXR6_9PLAN</name>
<keyword evidence="1" id="KW-0732">Signal</keyword>
<reference evidence="4" key="1">
    <citation type="submission" date="2016-10" db="EMBL/GenBank/DDBJ databases">
        <authorList>
            <person name="Varghese N."/>
            <person name="Submissions S."/>
        </authorList>
    </citation>
    <scope>NUCLEOTIDE SEQUENCE [LARGE SCALE GENOMIC DNA]</scope>
    <source>
        <strain evidence="4">DSM 26348</strain>
    </source>
</reference>
<organism evidence="3 4">
    <name type="scientific">Planctomicrobium piriforme</name>
    <dbReference type="NCBI Taxonomy" id="1576369"/>
    <lineage>
        <taxon>Bacteria</taxon>
        <taxon>Pseudomonadati</taxon>
        <taxon>Planctomycetota</taxon>
        <taxon>Planctomycetia</taxon>
        <taxon>Planctomycetales</taxon>
        <taxon>Planctomycetaceae</taxon>
        <taxon>Planctomicrobium</taxon>
    </lineage>
</organism>
<dbReference type="SUPFAM" id="SSF52317">
    <property type="entry name" value="Class I glutamine amidotransferase-like"/>
    <property type="match status" value="1"/>
</dbReference>
<feature type="signal peptide" evidence="1">
    <location>
        <begin position="1"/>
        <end position="19"/>
    </location>
</feature>
<keyword evidence="4" id="KW-1185">Reference proteome</keyword>
<dbReference type="Proteomes" id="UP000199518">
    <property type="component" value="Unassembled WGS sequence"/>
</dbReference>